<feature type="domain" description="Tyr recombinase" evidence="2">
    <location>
        <begin position="2"/>
        <end position="48"/>
    </location>
</feature>
<reference evidence="3 4" key="1">
    <citation type="submission" date="2014-02" db="EMBL/GenBank/DDBJ databases">
        <title>The small core and large imbalanced accessory genome model reveals a collaborative survival strategy of Sorangium cellulosum strains in nature.</title>
        <authorList>
            <person name="Han K."/>
            <person name="Peng R."/>
            <person name="Blom J."/>
            <person name="Li Y.-Z."/>
        </authorList>
    </citation>
    <scope>NUCLEOTIDE SEQUENCE [LARGE SCALE GENOMIC DNA]</scope>
    <source>
        <strain evidence="3 4">So0149</strain>
    </source>
</reference>
<dbReference type="SUPFAM" id="SSF56349">
    <property type="entry name" value="DNA breaking-rejoining enzymes"/>
    <property type="match status" value="1"/>
</dbReference>
<dbReference type="Gene3D" id="1.10.443.10">
    <property type="entry name" value="Intergrase catalytic core"/>
    <property type="match status" value="1"/>
</dbReference>
<dbReference type="AlphaFoldDB" id="A0A150SBN9"/>
<evidence type="ECO:0000259" key="2">
    <source>
        <dbReference type="Pfam" id="PF00589"/>
    </source>
</evidence>
<dbReference type="InterPro" id="IPR002104">
    <property type="entry name" value="Integrase_catalytic"/>
</dbReference>
<protein>
    <recommendedName>
        <fullName evidence="2">Tyr recombinase domain-containing protein</fullName>
    </recommendedName>
</protein>
<organism evidence="3 4">
    <name type="scientific">Sorangium cellulosum</name>
    <name type="common">Polyangium cellulosum</name>
    <dbReference type="NCBI Taxonomy" id="56"/>
    <lineage>
        <taxon>Bacteria</taxon>
        <taxon>Pseudomonadati</taxon>
        <taxon>Myxococcota</taxon>
        <taxon>Polyangia</taxon>
        <taxon>Polyangiales</taxon>
        <taxon>Polyangiaceae</taxon>
        <taxon>Sorangium</taxon>
    </lineage>
</organism>
<evidence type="ECO:0000313" key="4">
    <source>
        <dbReference type="Proteomes" id="UP000075515"/>
    </source>
</evidence>
<dbReference type="EMBL" id="JEMC01001738">
    <property type="protein sequence ID" value="KYF94479.1"/>
    <property type="molecule type" value="Genomic_DNA"/>
</dbReference>
<gene>
    <name evidence="3" type="ORF">BE18_17345</name>
</gene>
<sequence>MGLTKRATFRIRRHGYATHLIEAATHITTIKTLLGHKDVWTTILYTHIIDRGQLGVISPLDR</sequence>
<dbReference type="Pfam" id="PF00589">
    <property type="entry name" value="Phage_integrase"/>
    <property type="match status" value="1"/>
</dbReference>
<comment type="caution">
    <text evidence="3">The sequence shown here is derived from an EMBL/GenBank/DDBJ whole genome shotgun (WGS) entry which is preliminary data.</text>
</comment>
<evidence type="ECO:0000256" key="1">
    <source>
        <dbReference type="ARBA" id="ARBA00023172"/>
    </source>
</evidence>
<dbReference type="Proteomes" id="UP000075515">
    <property type="component" value="Unassembled WGS sequence"/>
</dbReference>
<dbReference type="GO" id="GO:0003677">
    <property type="term" value="F:DNA binding"/>
    <property type="evidence" value="ECO:0007669"/>
    <property type="project" value="InterPro"/>
</dbReference>
<keyword evidence="1" id="KW-0233">DNA recombination</keyword>
<dbReference type="GO" id="GO:0006310">
    <property type="term" value="P:DNA recombination"/>
    <property type="evidence" value="ECO:0007669"/>
    <property type="project" value="UniProtKB-KW"/>
</dbReference>
<proteinExistence type="predicted"/>
<dbReference type="InterPro" id="IPR013762">
    <property type="entry name" value="Integrase-like_cat_sf"/>
</dbReference>
<dbReference type="GO" id="GO:0015074">
    <property type="term" value="P:DNA integration"/>
    <property type="evidence" value="ECO:0007669"/>
    <property type="project" value="InterPro"/>
</dbReference>
<name>A0A150SBN9_SORCE</name>
<accession>A0A150SBN9</accession>
<evidence type="ECO:0000313" key="3">
    <source>
        <dbReference type="EMBL" id="KYF94479.1"/>
    </source>
</evidence>
<dbReference type="InterPro" id="IPR011010">
    <property type="entry name" value="DNA_brk_join_enz"/>
</dbReference>